<organism evidence="9 10">
    <name type="scientific">Armadillidium nasatum</name>
    <dbReference type="NCBI Taxonomy" id="96803"/>
    <lineage>
        <taxon>Eukaryota</taxon>
        <taxon>Metazoa</taxon>
        <taxon>Ecdysozoa</taxon>
        <taxon>Arthropoda</taxon>
        <taxon>Crustacea</taxon>
        <taxon>Multicrustacea</taxon>
        <taxon>Malacostraca</taxon>
        <taxon>Eumalacostraca</taxon>
        <taxon>Peracarida</taxon>
        <taxon>Isopoda</taxon>
        <taxon>Oniscidea</taxon>
        <taxon>Crinocheta</taxon>
        <taxon>Armadillidiidae</taxon>
        <taxon>Armadillidium</taxon>
    </lineage>
</organism>
<dbReference type="SMART" id="SM00672">
    <property type="entry name" value="CAP10"/>
    <property type="match status" value="1"/>
</dbReference>
<dbReference type="Pfam" id="PF05686">
    <property type="entry name" value="Glyco_transf_90"/>
    <property type="match status" value="1"/>
</dbReference>
<dbReference type="GO" id="GO:0045747">
    <property type="term" value="P:positive regulation of Notch signaling pathway"/>
    <property type="evidence" value="ECO:0007669"/>
    <property type="project" value="TreeGrafter"/>
</dbReference>
<keyword evidence="7" id="KW-0732">Signal</keyword>
<protein>
    <submittedName>
        <fullName evidence="9">O-glucosyltransferase rumi-like protein</fullName>
    </submittedName>
</protein>
<dbReference type="GO" id="GO:0035252">
    <property type="term" value="F:UDP-xylosyltransferase activity"/>
    <property type="evidence" value="ECO:0007669"/>
    <property type="project" value="TreeGrafter"/>
</dbReference>
<dbReference type="PANTHER" id="PTHR12203:SF35">
    <property type="entry name" value="PROTEIN O-GLUCOSYLTRANSFERASE 1"/>
    <property type="match status" value="1"/>
</dbReference>
<evidence type="ECO:0000256" key="1">
    <source>
        <dbReference type="ARBA" id="ARBA00004319"/>
    </source>
</evidence>
<feature type="signal peptide" evidence="7">
    <location>
        <begin position="1"/>
        <end position="35"/>
    </location>
</feature>
<name>A0A5N5SMH9_9CRUS</name>
<keyword evidence="4" id="KW-0328">Glycosyltransferase</keyword>
<keyword evidence="5 9" id="KW-0808">Transferase</keyword>
<feature type="domain" description="Glycosyl transferase CAP10" evidence="8">
    <location>
        <begin position="162"/>
        <end position="415"/>
    </location>
</feature>
<feature type="chain" id="PRO_5024441235" evidence="7">
    <location>
        <begin position="36"/>
        <end position="430"/>
    </location>
</feature>
<evidence type="ECO:0000313" key="9">
    <source>
        <dbReference type="EMBL" id="KAB7494918.1"/>
    </source>
</evidence>
<evidence type="ECO:0000256" key="6">
    <source>
        <dbReference type="ARBA" id="ARBA00045690"/>
    </source>
</evidence>
<dbReference type="GO" id="GO:0006493">
    <property type="term" value="P:protein O-linked glycosylation"/>
    <property type="evidence" value="ECO:0007669"/>
    <property type="project" value="TreeGrafter"/>
</dbReference>
<dbReference type="InterPro" id="IPR051091">
    <property type="entry name" value="O-Glucosyltr/Glycosyltrsf_90"/>
</dbReference>
<comment type="similarity">
    <text evidence="3">Belongs to the glycosyltransferase 90 family.</text>
</comment>
<comment type="pathway">
    <text evidence="2">Protein modification; protein glycosylation.</text>
</comment>
<comment type="caution">
    <text evidence="9">The sequence shown here is derived from an EMBL/GenBank/DDBJ whole genome shotgun (WGS) entry which is preliminary data.</text>
</comment>
<gene>
    <name evidence="9" type="ORF">Anas_04649</name>
</gene>
<dbReference type="AlphaFoldDB" id="A0A5N5SMH9"/>
<dbReference type="Proteomes" id="UP000326759">
    <property type="component" value="Unassembled WGS sequence"/>
</dbReference>
<dbReference type="GO" id="GO:0035251">
    <property type="term" value="F:UDP-glucosyltransferase activity"/>
    <property type="evidence" value="ECO:0007669"/>
    <property type="project" value="TreeGrafter"/>
</dbReference>
<evidence type="ECO:0000256" key="2">
    <source>
        <dbReference type="ARBA" id="ARBA00004922"/>
    </source>
</evidence>
<evidence type="ECO:0000256" key="3">
    <source>
        <dbReference type="ARBA" id="ARBA00010118"/>
    </source>
</evidence>
<evidence type="ECO:0000256" key="4">
    <source>
        <dbReference type="ARBA" id="ARBA00022676"/>
    </source>
</evidence>
<evidence type="ECO:0000313" key="10">
    <source>
        <dbReference type="Proteomes" id="UP000326759"/>
    </source>
</evidence>
<dbReference type="OrthoDB" id="202415at2759"/>
<evidence type="ECO:0000256" key="5">
    <source>
        <dbReference type="ARBA" id="ARBA00022679"/>
    </source>
</evidence>
<sequence length="430" mass="51027">MTYTCWLLPQTYYFLQNFNSIFLCLILMLNSYVNGQNCKTIPHSEECFSVDENKSQPSYKYSKEQLLFTEANTRWNDYNNEIEEALLNYTPCSPQKCSCHYGLIKKDLLEFSQGIQKQDIDEAKARGTLYQIINHHLFRDKDCMFPSRCSGIEFFILKIIDKLPDMEFVINTRDYPQVPRHYGSRKPVFSFSKTKDYLDITYPAWTFWEGGPAISIYPTGLGRWDKFRKSIQEEAEKWPWSKKKELVFFRGSRTSLERDPLIYISKKNPDLVDAQYTKNQAWKSDADTLYSPPAKEVPLESHCHYKYLFNYRGVAASFRLKHLFLCNSLVYHVGEEWIEFFYPQMKPWVHYIPVPSTANEDKLIELINFARENDKLAEEIANRGRDFIWNHLRTKDIVCYWKKLLLSYAELLLYEPQKRDGLIEIRKLNI</sequence>
<evidence type="ECO:0000259" key="8">
    <source>
        <dbReference type="SMART" id="SM00672"/>
    </source>
</evidence>
<dbReference type="InterPro" id="IPR006598">
    <property type="entry name" value="CAP10"/>
</dbReference>
<comment type="subcellular location">
    <subcellularLocation>
        <location evidence="1">Endoplasmic reticulum lumen</location>
    </subcellularLocation>
</comment>
<dbReference type="PANTHER" id="PTHR12203">
    <property type="entry name" value="KDEL LYS-ASP-GLU-LEU CONTAINING - RELATED"/>
    <property type="match status" value="1"/>
</dbReference>
<proteinExistence type="inferred from homology"/>
<dbReference type="GO" id="GO:0005788">
    <property type="term" value="C:endoplasmic reticulum lumen"/>
    <property type="evidence" value="ECO:0007669"/>
    <property type="project" value="UniProtKB-SubCell"/>
</dbReference>
<keyword evidence="10" id="KW-1185">Reference proteome</keyword>
<evidence type="ECO:0000256" key="7">
    <source>
        <dbReference type="SAM" id="SignalP"/>
    </source>
</evidence>
<accession>A0A5N5SMH9</accession>
<dbReference type="EMBL" id="SEYY01023348">
    <property type="protein sequence ID" value="KAB7494918.1"/>
    <property type="molecule type" value="Genomic_DNA"/>
</dbReference>
<comment type="function">
    <text evidence="6">Protein O-glucosyltransferase. Catalyzes the reaction that attaches glucose through an O-glycosidic linkage to a conserved serine residue found in the consensus sequence C-X-S-X-[PA]-C in epidermal growth factor-like repeats. Regulates Notch signaling by glucosylating Notch in the ER, glucosylation is required for the correct folding and cleavage of Notch.</text>
</comment>
<reference evidence="9 10" key="1">
    <citation type="journal article" date="2019" name="PLoS Biol.">
        <title>Sex chromosomes control vertical transmission of feminizing Wolbachia symbionts in an isopod.</title>
        <authorList>
            <person name="Becking T."/>
            <person name="Chebbi M.A."/>
            <person name="Giraud I."/>
            <person name="Moumen B."/>
            <person name="Laverre T."/>
            <person name="Caubet Y."/>
            <person name="Peccoud J."/>
            <person name="Gilbert C."/>
            <person name="Cordaux R."/>
        </authorList>
    </citation>
    <scope>NUCLEOTIDE SEQUENCE [LARGE SCALE GENOMIC DNA]</scope>
    <source>
        <strain evidence="9">ANa2</strain>
        <tissue evidence="9">Whole body excluding digestive tract and cuticle</tissue>
    </source>
</reference>